<comment type="caution">
    <text evidence="2">The sequence shown here is derived from an EMBL/GenBank/DDBJ whole genome shotgun (WGS) entry which is preliminary data.</text>
</comment>
<reference evidence="2 3" key="1">
    <citation type="submission" date="2015-01" db="EMBL/GenBank/DDBJ databases">
        <title>Vibrio sp. C5 JCM 19232 whole genome shotgun sequence.</title>
        <authorList>
            <person name="Sawabe T."/>
            <person name="Meirelles P."/>
            <person name="Feng G."/>
            <person name="Sayaka M."/>
            <person name="Hattori M."/>
            <person name="Ohkuma M."/>
        </authorList>
    </citation>
    <scope>NUCLEOTIDE SEQUENCE [LARGE SCALE GENOMIC DNA]</scope>
    <source>
        <strain evidence="2 3">JCM19232</strain>
    </source>
</reference>
<evidence type="ECO:0008006" key="4">
    <source>
        <dbReference type="Google" id="ProtNLM"/>
    </source>
</evidence>
<keyword evidence="1" id="KW-0732">Signal</keyword>
<proteinExistence type="predicted"/>
<accession>A0A0B8P9I3</accession>
<dbReference type="EMBL" id="BBSA01000007">
    <property type="protein sequence ID" value="GAM63011.1"/>
    <property type="molecule type" value="Genomic_DNA"/>
</dbReference>
<feature type="signal peptide" evidence="1">
    <location>
        <begin position="1"/>
        <end position="18"/>
    </location>
</feature>
<protein>
    <recommendedName>
        <fullName evidence="4">Lipoprotein</fullName>
    </recommendedName>
</protein>
<name>A0A0B8P9I3_9VIBR</name>
<evidence type="ECO:0000313" key="2">
    <source>
        <dbReference type="EMBL" id="GAM63011.1"/>
    </source>
</evidence>
<dbReference type="PROSITE" id="PS51257">
    <property type="entry name" value="PROKAR_LIPOPROTEIN"/>
    <property type="match status" value="1"/>
</dbReference>
<reference evidence="2 3" key="2">
    <citation type="submission" date="2015-01" db="EMBL/GenBank/DDBJ databases">
        <authorList>
            <consortium name="NBRP consortium"/>
            <person name="Sawabe T."/>
            <person name="Meirelles P."/>
            <person name="Feng G."/>
            <person name="Sayaka M."/>
            <person name="Hattori M."/>
            <person name="Ohkuma M."/>
        </authorList>
    </citation>
    <scope>NUCLEOTIDE SEQUENCE [LARGE SCALE GENOMIC DNA]</scope>
    <source>
        <strain evidence="2 3">JCM19232</strain>
    </source>
</reference>
<dbReference type="Proteomes" id="UP000031670">
    <property type="component" value="Unassembled WGS sequence"/>
</dbReference>
<evidence type="ECO:0000256" key="1">
    <source>
        <dbReference type="SAM" id="SignalP"/>
    </source>
</evidence>
<gene>
    <name evidence="2" type="ORF">JCM19232_4688</name>
</gene>
<feature type="chain" id="PRO_5002136861" description="Lipoprotein" evidence="1">
    <location>
        <begin position="19"/>
        <end position="235"/>
    </location>
</feature>
<dbReference type="AlphaFoldDB" id="A0A0B8P9I3"/>
<evidence type="ECO:0000313" key="3">
    <source>
        <dbReference type="Proteomes" id="UP000031670"/>
    </source>
</evidence>
<sequence length="235" mass="25837">MRKLNLIALAVAGATVLAGCNPDSVADKIETKAQKEVLRHLDELSAAEISLTFQKPLSTLKPVQTCYVATNTDQVVATVSKSDAQKLEGFDPVTTQAENTCSQVGVNSQVKDVQVEFDDQTGDVFEIMRSWANFQVKQDFVSSVGVKDYGQVTLRSPEKDVKGYDRQITISLSKEHGEEVVVKSGFVKHNADESDWTVSPKSTTYKNVNDLLGHNGIPNSVIKRTDANNIWTIIY</sequence>
<organism evidence="2 3">
    <name type="scientific">Vibrio ishigakensis</name>
    <dbReference type="NCBI Taxonomy" id="1481914"/>
    <lineage>
        <taxon>Bacteria</taxon>
        <taxon>Pseudomonadati</taxon>
        <taxon>Pseudomonadota</taxon>
        <taxon>Gammaproteobacteria</taxon>
        <taxon>Vibrionales</taxon>
        <taxon>Vibrionaceae</taxon>
        <taxon>Vibrio</taxon>
    </lineage>
</organism>